<dbReference type="OrthoDB" id="10055808at2759"/>
<dbReference type="SMR" id="A0A7M7M7W3"/>
<proteinExistence type="predicted"/>
<dbReference type="InterPro" id="IPR001849">
    <property type="entry name" value="PH_domain"/>
</dbReference>
<feature type="domain" description="PH" evidence="2">
    <location>
        <begin position="15"/>
        <end position="117"/>
    </location>
</feature>
<dbReference type="GO" id="GO:0001881">
    <property type="term" value="P:receptor recycling"/>
    <property type="evidence" value="ECO:0007669"/>
    <property type="project" value="TreeGrafter"/>
</dbReference>
<organism evidence="3 4">
    <name type="scientific">Nasonia vitripennis</name>
    <name type="common">Parasitic wasp</name>
    <dbReference type="NCBI Taxonomy" id="7425"/>
    <lineage>
        <taxon>Eukaryota</taxon>
        <taxon>Metazoa</taxon>
        <taxon>Ecdysozoa</taxon>
        <taxon>Arthropoda</taxon>
        <taxon>Hexapoda</taxon>
        <taxon>Insecta</taxon>
        <taxon>Pterygota</taxon>
        <taxon>Neoptera</taxon>
        <taxon>Endopterygota</taxon>
        <taxon>Hymenoptera</taxon>
        <taxon>Apocrita</taxon>
        <taxon>Proctotrupomorpha</taxon>
        <taxon>Chalcidoidea</taxon>
        <taxon>Pteromalidae</taxon>
        <taxon>Pteromalinae</taxon>
        <taxon>Nasonia</taxon>
    </lineage>
</organism>
<dbReference type="Proteomes" id="UP000002358">
    <property type="component" value="Unassembled WGS sequence"/>
</dbReference>
<dbReference type="SMART" id="SM00233">
    <property type="entry name" value="PH"/>
    <property type="match status" value="1"/>
</dbReference>
<evidence type="ECO:0000256" key="1">
    <source>
        <dbReference type="ARBA" id="ARBA00041004"/>
    </source>
</evidence>
<dbReference type="GO" id="GO:0005802">
    <property type="term" value="C:trans-Golgi network"/>
    <property type="evidence" value="ECO:0007669"/>
    <property type="project" value="TreeGrafter"/>
</dbReference>
<dbReference type="GO" id="GO:0055037">
    <property type="term" value="C:recycling endosome"/>
    <property type="evidence" value="ECO:0007669"/>
    <property type="project" value="TreeGrafter"/>
</dbReference>
<dbReference type="PROSITE" id="PS50003">
    <property type="entry name" value="PH_DOMAIN"/>
    <property type="match status" value="1"/>
</dbReference>
<sequence length="186" mass="21611">MKFNCKELAEIYFGPAELEGRLHHKRSHKSGFKERWFKLRYNFLFYHNTNEFGQADGIQPSGVIILENCNIKPDVVRESCFAFSIVFNDEPQKCHILSGRSESQIEQWMNAIKQASYGYWRSQLIVLQQILCNKTGKDPLLMYPRNKGIIRDEGWSLKQNFKSHLKSLTLSATSANTNETNLIDFV</sequence>
<dbReference type="EnsemblMetazoa" id="XM_016989117">
    <property type="protein sequence ID" value="XP_016844606"/>
    <property type="gene ID" value="LOC100679390"/>
</dbReference>
<dbReference type="GO" id="GO:0007032">
    <property type="term" value="P:endosome organization"/>
    <property type="evidence" value="ECO:0007669"/>
    <property type="project" value="TreeGrafter"/>
</dbReference>
<dbReference type="PANTHER" id="PTHR22902:SF9">
    <property type="entry name" value="PLECKSTRIN HOMOLOGY DOMAIN-CONTAINING FAMILY J MEMBER 1"/>
    <property type="match status" value="1"/>
</dbReference>
<dbReference type="PANTHER" id="PTHR22902">
    <property type="entry name" value="SESQUIPEDALIAN"/>
    <property type="match status" value="1"/>
</dbReference>
<dbReference type="GeneID" id="100679390"/>
<dbReference type="SUPFAM" id="SSF50729">
    <property type="entry name" value="PH domain-like"/>
    <property type="match status" value="1"/>
</dbReference>
<dbReference type="InterPro" id="IPR045188">
    <property type="entry name" value="Boi1/Boi2-like"/>
</dbReference>
<evidence type="ECO:0000313" key="3">
    <source>
        <dbReference type="EnsemblMetazoa" id="XP_016844606"/>
    </source>
</evidence>
<accession>A0A7M7M7W3</accession>
<dbReference type="Gene3D" id="2.30.29.30">
    <property type="entry name" value="Pleckstrin-homology domain (PH domain)/Phosphotyrosine-binding domain (PTB)"/>
    <property type="match status" value="1"/>
</dbReference>
<keyword evidence="4" id="KW-1185">Reference proteome</keyword>
<protein>
    <recommendedName>
        <fullName evidence="1">Pleckstrin homology domain-containing family J member 1</fullName>
    </recommendedName>
</protein>
<dbReference type="RefSeq" id="XP_016844606.1">
    <property type="nucleotide sequence ID" value="XM_016989117.3"/>
</dbReference>
<dbReference type="AlphaFoldDB" id="A0A7M7M7W3"/>
<dbReference type="GO" id="GO:0005829">
    <property type="term" value="C:cytosol"/>
    <property type="evidence" value="ECO:0007669"/>
    <property type="project" value="GOC"/>
</dbReference>
<reference evidence="3" key="1">
    <citation type="submission" date="2021-01" db="UniProtKB">
        <authorList>
            <consortium name="EnsemblMetazoa"/>
        </authorList>
    </citation>
    <scope>IDENTIFICATION</scope>
</reference>
<evidence type="ECO:0000313" key="4">
    <source>
        <dbReference type="Proteomes" id="UP000002358"/>
    </source>
</evidence>
<dbReference type="GO" id="GO:0005769">
    <property type="term" value="C:early endosome"/>
    <property type="evidence" value="ECO:0007669"/>
    <property type="project" value="TreeGrafter"/>
</dbReference>
<name>A0A7M7M7W3_NASVI</name>
<dbReference type="InParanoid" id="A0A7M7M7W3"/>
<dbReference type="GO" id="GO:0042147">
    <property type="term" value="P:retrograde transport, endosome to Golgi"/>
    <property type="evidence" value="ECO:0007669"/>
    <property type="project" value="TreeGrafter"/>
</dbReference>
<evidence type="ECO:0000259" key="2">
    <source>
        <dbReference type="PROSITE" id="PS50003"/>
    </source>
</evidence>
<dbReference type="InterPro" id="IPR011993">
    <property type="entry name" value="PH-like_dom_sf"/>
</dbReference>
<dbReference type="Pfam" id="PF00169">
    <property type="entry name" value="PH"/>
    <property type="match status" value="1"/>
</dbReference>
<dbReference type="CDD" id="cd13258">
    <property type="entry name" value="PH_PLEKHJ1"/>
    <property type="match status" value="1"/>
</dbReference>